<evidence type="ECO:0000256" key="8">
    <source>
        <dbReference type="ARBA" id="ARBA00022692"/>
    </source>
</evidence>
<dbReference type="Pfam" id="PF02687">
    <property type="entry name" value="FtsX"/>
    <property type="match status" value="1"/>
</dbReference>
<comment type="subunit">
    <text evidence="3">Forms a membrane-associated complex with FtsE.</text>
</comment>
<evidence type="ECO:0000256" key="11">
    <source>
        <dbReference type="ARBA" id="ARBA00023306"/>
    </source>
</evidence>
<evidence type="ECO:0000313" key="16">
    <source>
        <dbReference type="EMBL" id="ACM21002.1"/>
    </source>
</evidence>
<dbReference type="GO" id="GO:0051301">
    <property type="term" value="P:cell division"/>
    <property type="evidence" value="ECO:0007669"/>
    <property type="project" value="UniProtKB-KW"/>
</dbReference>
<name>B9M0Z9_GEODF</name>
<evidence type="ECO:0000256" key="2">
    <source>
        <dbReference type="ARBA" id="ARBA00007379"/>
    </source>
</evidence>
<dbReference type="GO" id="GO:0005886">
    <property type="term" value="C:plasma membrane"/>
    <property type="evidence" value="ECO:0007669"/>
    <property type="project" value="UniProtKB-SubCell"/>
</dbReference>
<dbReference type="PANTHER" id="PTHR47755">
    <property type="entry name" value="CELL DIVISION PROTEIN FTSX"/>
    <property type="match status" value="1"/>
</dbReference>
<dbReference type="HOGENOM" id="CLU_073546_4_1_7"/>
<dbReference type="STRING" id="316067.Geob_2652"/>
<dbReference type="PANTHER" id="PTHR47755:SF1">
    <property type="entry name" value="CELL DIVISION PROTEIN FTSX"/>
    <property type="match status" value="1"/>
</dbReference>
<evidence type="ECO:0000259" key="15">
    <source>
        <dbReference type="Pfam" id="PF18075"/>
    </source>
</evidence>
<feature type="transmembrane region" description="Helical" evidence="13">
    <location>
        <begin position="285"/>
        <end position="309"/>
    </location>
</feature>
<dbReference type="RefSeq" id="WP_012647731.1">
    <property type="nucleotide sequence ID" value="NC_011979.1"/>
</dbReference>
<evidence type="ECO:0000256" key="13">
    <source>
        <dbReference type="SAM" id="Phobius"/>
    </source>
</evidence>
<keyword evidence="7 12" id="KW-0132">Cell division</keyword>
<dbReference type="PIRSF" id="PIRSF003097">
    <property type="entry name" value="FtsX"/>
    <property type="match status" value="1"/>
</dbReference>
<dbReference type="GO" id="GO:0032153">
    <property type="term" value="C:cell division site"/>
    <property type="evidence" value="ECO:0007669"/>
    <property type="project" value="TreeGrafter"/>
</dbReference>
<evidence type="ECO:0000256" key="10">
    <source>
        <dbReference type="ARBA" id="ARBA00023136"/>
    </source>
</evidence>
<accession>B9M0Z9</accession>
<dbReference type="Gene3D" id="3.30.70.3040">
    <property type="match status" value="1"/>
</dbReference>
<keyword evidence="9 13" id="KW-1133">Transmembrane helix</keyword>
<sequence length="315" mass="34480">MSSRNRPTKRPKLDGDGSFGRLGYFFSRAVANLRQNILVSALTVGTISLSLLIIALFLLVYVNLEKVAETWSEKVQLTAFFEKELTAEELSAFKDRIASLGGTEKIVYVSKNEAMKRFRDRLKGQETFLEGVVPDVLPAAIEISLNKASRNSEAVDSYASRLKNIPGITEVQYGEEWVRRFNTFLNFMRLIGALVGGFLVLAGLFIVSNTIKLTIYARKDELEVLGLVGATRFFIKAPFLIEGIIQGAAGGLVALVTLAACYFGFLHNAGNFLSFNVTTAGLSFLPLSHLIAIFAGGVFVGFIGSLTSLKRFIAI</sequence>
<dbReference type="Pfam" id="PF18075">
    <property type="entry name" value="FtsX_ECD"/>
    <property type="match status" value="1"/>
</dbReference>
<protein>
    <recommendedName>
        <fullName evidence="4 12">Cell division protein FtsX</fullName>
    </recommendedName>
</protein>
<dbReference type="KEGG" id="geo:Geob_2652"/>
<evidence type="ECO:0000313" key="17">
    <source>
        <dbReference type="Proteomes" id="UP000007721"/>
    </source>
</evidence>
<evidence type="ECO:0000256" key="5">
    <source>
        <dbReference type="ARBA" id="ARBA00022475"/>
    </source>
</evidence>
<keyword evidence="11 12" id="KW-0131">Cell cycle</keyword>
<dbReference type="eggNOG" id="COG2177">
    <property type="taxonomic scope" value="Bacteria"/>
</dbReference>
<dbReference type="NCBIfam" id="TIGR00439">
    <property type="entry name" value="FtsX_Gneg"/>
    <property type="match status" value="1"/>
</dbReference>
<feature type="transmembrane region" description="Helical" evidence="13">
    <location>
        <begin position="187"/>
        <end position="208"/>
    </location>
</feature>
<gene>
    <name evidence="16" type="primary">ftsX</name>
    <name evidence="16" type="ordered locus">Geob_2652</name>
</gene>
<dbReference type="InterPro" id="IPR004513">
    <property type="entry name" value="FtsX"/>
</dbReference>
<dbReference type="InterPro" id="IPR003838">
    <property type="entry name" value="ABC3_permease_C"/>
</dbReference>
<evidence type="ECO:0000256" key="1">
    <source>
        <dbReference type="ARBA" id="ARBA00004429"/>
    </source>
</evidence>
<dbReference type="AlphaFoldDB" id="B9M0Z9"/>
<organism evidence="16 17">
    <name type="scientific">Geotalea daltonii (strain DSM 22248 / JCM 15807 / FRC-32)</name>
    <name type="common">Geobacter daltonii</name>
    <dbReference type="NCBI Taxonomy" id="316067"/>
    <lineage>
        <taxon>Bacteria</taxon>
        <taxon>Pseudomonadati</taxon>
        <taxon>Thermodesulfobacteriota</taxon>
        <taxon>Desulfuromonadia</taxon>
        <taxon>Geobacterales</taxon>
        <taxon>Geobacteraceae</taxon>
        <taxon>Geotalea</taxon>
    </lineage>
</organism>
<dbReference type="Proteomes" id="UP000007721">
    <property type="component" value="Chromosome"/>
</dbReference>
<feature type="transmembrane region" description="Helical" evidence="13">
    <location>
        <begin position="37"/>
        <end position="62"/>
    </location>
</feature>
<dbReference type="OrthoDB" id="9813411at2"/>
<keyword evidence="5 12" id="KW-1003">Cell membrane</keyword>
<evidence type="ECO:0000256" key="12">
    <source>
        <dbReference type="PIRNR" id="PIRNR003097"/>
    </source>
</evidence>
<feature type="domain" description="ABC3 transporter permease C-terminal" evidence="14">
    <location>
        <begin position="195"/>
        <end position="313"/>
    </location>
</feature>
<proteinExistence type="inferred from homology"/>
<comment type="subcellular location">
    <subcellularLocation>
        <location evidence="1">Cell inner membrane</location>
        <topology evidence="1">Multi-pass membrane protein</topology>
    </subcellularLocation>
</comment>
<evidence type="ECO:0000256" key="7">
    <source>
        <dbReference type="ARBA" id="ARBA00022618"/>
    </source>
</evidence>
<feature type="transmembrane region" description="Helical" evidence="13">
    <location>
        <begin position="239"/>
        <end position="265"/>
    </location>
</feature>
<keyword evidence="8 13" id="KW-0812">Transmembrane</keyword>
<dbReference type="EMBL" id="CP001390">
    <property type="protein sequence ID" value="ACM21002.1"/>
    <property type="molecule type" value="Genomic_DNA"/>
</dbReference>
<keyword evidence="6" id="KW-0997">Cell inner membrane</keyword>
<keyword evidence="10 12" id="KW-0472">Membrane</keyword>
<evidence type="ECO:0000256" key="9">
    <source>
        <dbReference type="ARBA" id="ARBA00022989"/>
    </source>
</evidence>
<evidence type="ECO:0000259" key="14">
    <source>
        <dbReference type="Pfam" id="PF02687"/>
    </source>
</evidence>
<keyword evidence="17" id="KW-1185">Reference proteome</keyword>
<evidence type="ECO:0000256" key="3">
    <source>
        <dbReference type="ARBA" id="ARBA00011160"/>
    </source>
</evidence>
<comment type="similarity">
    <text evidence="2 12">Belongs to the ABC-4 integral membrane protein family. FtsX subfamily.</text>
</comment>
<feature type="domain" description="FtsX extracellular" evidence="15">
    <location>
        <begin position="75"/>
        <end position="171"/>
    </location>
</feature>
<dbReference type="InterPro" id="IPR040690">
    <property type="entry name" value="FtsX_ECD"/>
</dbReference>
<dbReference type="InterPro" id="IPR047590">
    <property type="entry name" value="FtsX_proteobact-type"/>
</dbReference>
<reference evidence="16 17" key="1">
    <citation type="submission" date="2009-01" db="EMBL/GenBank/DDBJ databases">
        <title>Complete sequence of Geobacter sp. FRC-32.</title>
        <authorList>
            <consortium name="US DOE Joint Genome Institute"/>
            <person name="Lucas S."/>
            <person name="Copeland A."/>
            <person name="Lapidus A."/>
            <person name="Glavina del Rio T."/>
            <person name="Dalin E."/>
            <person name="Tice H."/>
            <person name="Bruce D."/>
            <person name="Goodwin L."/>
            <person name="Pitluck S."/>
            <person name="Saunders E."/>
            <person name="Brettin T."/>
            <person name="Detter J.C."/>
            <person name="Han C."/>
            <person name="Larimer F."/>
            <person name="Land M."/>
            <person name="Hauser L."/>
            <person name="Kyrpides N."/>
            <person name="Ovchinnikova G."/>
            <person name="Kostka J."/>
            <person name="Richardson P."/>
        </authorList>
    </citation>
    <scope>NUCLEOTIDE SEQUENCE [LARGE SCALE GENOMIC DNA]</scope>
    <source>
        <strain evidence="17">DSM 22248 / JCM 15807 / FRC-32</strain>
    </source>
</reference>
<evidence type="ECO:0000256" key="4">
    <source>
        <dbReference type="ARBA" id="ARBA00021907"/>
    </source>
</evidence>
<evidence type="ECO:0000256" key="6">
    <source>
        <dbReference type="ARBA" id="ARBA00022519"/>
    </source>
</evidence>